<evidence type="ECO:0000256" key="5">
    <source>
        <dbReference type="ARBA" id="ARBA00023098"/>
    </source>
</evidence>
<evidence type="ECO:0000313" key="7">
    <source>
        <dbReference type="Proteomes" id="UP001144673"/>
    </source>
</evidence>
<keyword evidence="3" id="KW-0808">Transferase</keyword>
<dbReference type="RefSeq" id="XP_056056583.1">
    <property type="nucleotide sequence ID" value="XM_056201974.1"/>
</dbReference>
<dbReference type="InterPro" id="IPR050723">
    <property type="entry name" value="CFA/CMAS"/>
</dbReference>
<dbReference type="AlphaFoldDB" id="A0A9W8QHW2"/>
<dbReference type="PIRSF" id="PIRSF003085">
    <property type="entry name" value="CMAS"/>
    <property type="match status" value="1"/>
</dbReference>
<accession>A0A9W8QHW2</accession>
<dbReference type="InterPro" id="IPR029063">
    <property type="entry name" value="SAM-dependent_MTases_sf"/>
</dbReference>
<protein>
    <recommendedName>
        <fullName evidence="8">Cyclopropane-fatty-acyl-phospholipid synthase</fullName>
    </recommendedName>
</protein>
<keyword evidence="2" id="KW-0489">Methyltransferase</keyword>
<dbReference type="CDD" id="cd02440">
    <property type="entry name" value="AdoMet_MTases"/>
    <property type="match status" value="1"/>
</dbReference>
<dbReference type="Gene3D" id="3.40.50.150">
    <property type="entry name" value="Vaccinia Virus protein VP39"/>
    <property type="match status" value="1"/>
</dbReference>
<evidence type="ECO:0000256" key="1">
    <source>
        <dbReference type="ARBA" id="ARBA00010815"/>
    </source>
</evidence>
<evidence type="ECO:0008006" key="8">
    <source>
        <dbReference type="Google" id="ProtNLM"/>
    </source>
</evidence>
<dbReference type="Proteomes" id="UP001144673">
    <property type="component" value="Unassembled WGS sequence"/>
</dbReference>
<comment type="similarity">
    <text evidence="1">Belongs to the CFA/CMAS family.</text>
</comment>
<comment type="caution">
    <text evidence="6">The sequence shown here is derived from an EMBL/GenBank/DDBJ whole genome shotgun (WGS) entry which is preliminary data.</text>
</comment>
<reference evidence="6" key="1">
    <citation type="journal article" date="2023" name="Access Microbiol">
        <title>De-novo genome assembly for Akanthomyces muscarius, a biocontrol agent of insect agricultural pests.</title>
        <authorList>
            <person name="Erdos Z."/>
            <person name="Studholme D.J."/>
            <person name="Raymond B."/>
            <person name="Sharma M."/>
        </authorList>
    </citation>
    <scope>NUCLEOTIDE SEQUENCE</scope>
    <source>
        <strain evidence="6">Ve6</strain>
    </source>
</reference>
<dbReference type="KEGG" id="amus:LMH87_008751"/>
<dbReference type="EMBL" id="JAJHUN010000006">
    <property type="protein sequence ID" value="KAJ4158216.1"/>
    <property type="molecule type" value="Genomic_DNA"/>
</dbReference>
<dbReference type="GO" id="GO:0008610">
    <property type="term" value="P:lipid biosynthetic process"/>
    <property type="evidence" value="ECO:0007669"/>
    <property type="project" value="InterPro"/>
</dbReference>
<evidence type="ECO:0000256" key="2">
    <source>
        <dbReference type="ARBA" id="ARBA00022603"/>
    </source>
</evidence>
<keyword evidence="4" id="KW-0949">S-adenosyl-L-methionine</keyword>
<dbReference type="PANTHER" id="PTHR43667:SF2">
    <property type="entry name" value="FATTY ACID C-METHYL TRANSFERASE"/>
    <property type="match status" value="1"/>
</dbReference>
<dbReference type="GeneID" id="80895910"/>
<sequence>MTLISLLYSSLRGWKLTIQSFLREVARTLVLSRLSSFSSGLLCIQDMYGTEIAVLGDAKAHHFQVPAVLVVHSDSFWLRALLFGDIGFSQSYMLHEISTPNLTAVFEFFVQNASRKSSFASWRVVGLFGALTRAAFKSANNVSAAKLNAIAHYSLGNDMFSAFLSPDMTYSAALWLPSADPRSQTETLEEAQMRKLQHAISAARIKPTDHVLEVGTGWGSFAILAARTTGCRVTTVTPSLAQKRLVEGRIADAKLSEQVEVFLGDYREVGSLNVKFDKIVSIEMIEHVGHRYLDTYFACMDRYLKDDGLGYFQCITIPEARYDGYVKGEDFIQKYIFPGGHLPTVSGLVSSINAGSKGTLVVEEIMSFGGHYVKTLQCWRDNFLANFDDMIAPALRKEHPRMTDADLDVFKRKWDYYFCYCEAGFKTKTIGDVGITVGREGALELLEVHNSKTSSSLRYLQPLRYFT</sequence>
<name>A0A9W8QHW2_AKAMU</name>
<dbReference type="InterPro" id="IPR003333">
    <property type="entry name" value="CMAS"/>
</dbReference>
<dbReference type="Pfam" id="PF02353">
    <property type="entry name" value="CMAS"/>
    <property type="match status" value="1"/>
</dbReference>
<dbReference type="GO" id="GO:0008168">
    <property type="term" value="F:methyltransferase activity"/>
    <property type="evidence" value="ECO:0007669"/>
    <property type="project" value="UniProtKB-KW"/>
</dbReference>
<evidence type="ECO:0000256" key="3">
    <source>
        <dbReference type="ARBA" id="ARBA00022679"/>
    </source>
</evidence>
<dbReference type="PANTHER" id="PTHR43667">
    <property type="entry name" value="CYCLOPROPANE-FATTY-ACYL-PHOSPHOLIPID SYNTHASE"/>
    <property type="match status" value="1"/>
</dbReference>
<keyword evidence="7" id="KW-1185">Reference proteome</keyword>
<evidence type="ECO:0000256" key="4">
    <source>
        <dbReference type="ARBA" id="ARBA00022691"/>
    </source>
</evidence>
<organism evidence="6 7">
    <name type="scientific">Akanthomyces muscarius</name>
    <name type="common">Entomopathogenic fungus</name>
    <name type="synonym">Lecanicillium muscarium</name>
    <dbReference type="NCBI Taxonomy" id="2231603"/>
    <lineage>
        <taxon>Eukaryota</taxon>
        <taxon>Fungi</taxon>
        <taxon>Dikarya</taxon>
        <taxon>Ascomycota</taxon>
        <taxon>Pezizomycotina</taxon>
        <taxon>Sordariomycetes</taxon>
        <taxon>Hypocreomycetidae</taxon>
        <taxon>Hypocreales</taxon>
        <taxon>Cordycipitaceae</taxon>
        <taxon>Akanthomyces</taxon>
    </lineage>
</organism>
<gene>
    <name evidence="6" type="ORF">LMH87_008751</name>
</gene>
<keyword evidence="5" id="KW-0443">Lipid metabolism</keyword>
<evidence type="ECO:0000313" key="6">
    <source>
        <dbReference type="EMBL" id="KAJ4158216.1"/>
    </source>
</evidence>
<dbReference type="SUPFAM" id="SSF53335">
    <property type="entry name" value="S-adenosyl-L-methionine-dependent methyltransferases"/>
    <property type="match status" value="1"/>
</dbReference>
<proteinExistence type="inferred from homology"/>
<dbReference type="GO" id="GO:0032259">
    <property type="term" value="P:methylation"/>
    <property type="evidence" value="ECO:0007669"/>
    <property type="project" value="UniProtKB-KW"/>
</dbReference>